<comment type="caution">
    <text evidence="4">The sequence shown here is derived from an EMBL/GenBank/DDBJ whole genome shotgun (WGS) entry which is preliminary data.</text>
</comment>
<reference evidence="4" key="1">
    <citation type="journal article" date="2014" name="Int. J. Syst. Evol. Microbiol.">
        <title>Complete genome sequence of Corynebacterium casei LMG S-19264T (=DSM 44701T), isolated from a smear-ripened cheese.</title>
        <authorList>
            <consortium name="US DOE Joint Genome Institute (JGI-PGF)"/>
            <person name="Walter F."/>
            <person name="Albersmeier A."/>
            <person name="Kalinowski J."/>
            <person name="Ruckert C."/>
        </authorList>
    </citation>
    <scope>NUCLEOTIDE SEQUENCE</scope>
    <source>
        <strain evidence="4">VKM B-2935</strain>
    </source>
</reference>
<dbReference type="PANTHER" id="PTHR30273:SF2">
    <property type="entry name" value="PROTEIN FECR"/>
    <property type="match status" value="1"/>
</dbReference>
<dbReference type="Gene3D" id="2.60.120.1440">
    <property type="match status" value="1"/>
</dbReference>
<dbReference type="Proteomes" id="UP001143328">
    <property type="component" value="Unassembled WGS sequence"/>
</dbReference>
<evidence type="ECO:0000313" key="4">
    <source>
        <dbReference type="EMBL" id="GLK88963.1"/>
    </source>
</evidence>
<gene>
    <name evidence="4" type="primary">fpvR</name>
    <name evidence="4" type="ORF">GCM10017655_20250</name>
</gene>
<keyword evidence="1" id="KW-1133">Transmembrane helix</keyword>
<evidence type="ECO:0000313" key="5">
    <source>
        <dbReference type="Proteomes" id="UP001143328"/>
    </source>
</evidence>
<dbReference type="Pfam" id="PF04773">
    <property type="entry name" value="FecR"/>
    <property type="match status" value="1"/>
</dbReference>
<dbReference type="Pfam" id="PF16220">
    <property type="entry name" value="DUF4880"/>
    <property type="match status" value="1"/>
</dbReference>
<name>A0A9W6NFG2_9PSED</name>
<evidence type="ECO:0000259" key="2">
    <source>
        <dbReference type="Pfam" id="PF04773"/>
    </source>
</evidence>
<dbReference type="PANTHER" id="PTHR30273">
    <property type="entry name" value="PERIPLASMIC SIGNAL SENSOR AND SIGMA FACTOR ACTIVATOR FECR-RELATED"/>
    <property type="match status" value="1"/>
</dbReference>
<dbReference type="InterPro" id="IPR032623">
    <property type="entry name" value="FecR_N"/>
</dbReference>
<feature type="domain" description="FecR protein" evidence="2">
    <location>
        <begin position="107"/>
        <end position="195"/>
    </location>
</feature>
<dbReference type="GO" id="GO:0016989">
    <property type="term" value="F:sigma factor antagonist activity"/>
    <property type="evidence" value="ECO:0007669"/>
    <property type="project" value="TreeGrafter"/>
</dbReference>
<dbReference type="InterPro" id="IPR012373">
    <property type="entry name" value="Ferrdict_sens_TM"/>
</dbReference>
<dbReference type="EMBL" id="BSFN01000004">
    <property type="protein sequence ID" value="GLK88963.1"/>
    <property type="molecule type" value="Genomic_DNA"/>
</dbReference>
<organism evidence="4 5">
    <name type="scientific">Pseudomonas turukhanskensis</name>
    <dbReference type="NCBI Taxonomy" id="1806536"/>
    <lineage>
        <taxon>Bacteria</taxon>
        <taxon>Pseudomonadati</taxon>
        <taxon>Pseudomonadota</taxon>
        <taxon>Gammaproteobacteria</taxon>
        <taxon>Pseudomonadales</taxon>
        <taxon>Pseudomonadaceae</taxon>
        <taxon>Pseudomonas</taxon>
    </lineage>
</organism>
<evidence type="ECO:0000259" key="3">
    <source>
        <dbReference type="Pfam" id="PF16220"/>
    </source>
</evidence>
<accession>A0A9W6NFG2</accession>
<reference evidence="4" key="2">
    <citation type="submission" date="2023-01" db="EMBL/GenBank/DDBJ databases">
        <authorList>
            <person name="Sun Q."/>
            <person name="Evtushenko L."/>
        </authorList>
    </citation>
    <scope>NUCLEOTIDE SEQUENCE</scope>
    <source>
        <strain evidence="4">VKM B-2935</strain>
    </source>
</reference>
<keyword evidence="5" id="KW-1185">Reference proteome</keyword>
<dbReference type="InterPro" id="IPR006860">
    <property type="entry name" value="FecR"/>
</dbReference>
<sequence>MHATDCTEEERAQFKLWLDEHPSHATEYVAMLEIWDLSEQLPAHAAASAPRPALRQVPPAPVVPVRTRRRWRAQLRAVTLAALALPLAAYGGWIMGWLPNSYEHFETQQNISRITLGDGSEVELNSTSELSFFNFRDERHVSLGSGEAYFHVTHDSAHPFVVSAGEGSITVTGTRFNVWRYEDSVVVTVTEGSVRVQSERQGNDSTLTPGMQASFKAGDLKPRVRSVDTQTALAWRDGKLILNDITLGEAVPLLNRYLEEPLILADQSTADIRIGGIYSTRDVSNLVKALPKVLPIKLEPQPDGTTLIRNRGARL</sequence>
<keyword evidence="1" id="KW-0812">Transmembrane</keyword>
<proteinExistence type="predicted"/>
<dbReference type="AlphaFoldDB" id="A0A9W6NFG2"/>
<dbReference type="PIRSF" id="PIRSF018266">
    <property type="entry name" value="FecR"/>
    <property type="match status" value="1"/>
</dbReference>
<feature type="transmembrane region" description="Helical" evidence="1">
    <location>
        <begin position="77"/>
        <end position="98"/>
    </location>
</feature>
<feature type="domain" description="FecR N-terminal" evidence="3">
    <location>
        <begin position="1"/>
        <end position="31"/>
    </location>
</feature>
<protein>
    <submittedName>
        <fullName evidence="4">Protein FpvR</fullName>
    </submittedName>
</protein>
<evidence type="ECO:0000256" key="1">
    <source>
        <dbReference type="SAM" id="Phobius"/>
    </source>
</evidence>
<keyword evidence="1" id="KW-0472">Membrane</keyword>